<dbReference type="Proteomes" id="UP001595909">
    <property type="component" value="Unassembled WGS sequence"/>
</dbReference>
<reference evidence="3" key="1">
    <citation type="journal article" date="2019" name="Int. J. Syst. Evol. Microbiol.">
        <title>The Global Catalogue of Microorganisms (GCM) 10K type strain sequencing project: providing services to taxonomists for standard genome sequencing and annotation.</title>
        <authorList>
            <consortium name="The Broad Institute Genomics Platform"/>
            <consortium name="The Broad Institute Genome Sequencing Center for Infectious Disease"/>
            <person name="Wu L."/>
            <person name="Ma J."/>
        </authorList>
    </citation>
    <scope>NUCLEOTIDE SEQUENCE [LARGE SCALE GENOMIC DNA]</scope>
    <source>
        <strain evidence="3">CCUG 50347</strain>
    </source>
</reference>
<name>A0ABV9RD84_9PSEU</name>
<keyword evidence="1" id="KW-0472">Membrane</keyword>
<dbReference type="RefSeq" id="WP_274189735.1">
    <property type="nucleotide sequence ID" value="NZ_BAABHN010000013.1"/>
</dbReference>
<evidence type="ECO:0000256" key="1">
    <source>
        <dbReference type="SAM" id="Phobius"/>
    </source>
</evidence>
<keyword evidence="1" id="KW-0812">Transmembrane</keyword>
<protein>
    <submittedName>
        <fullName evidence="2">Uncharacterized protein</fullName>
    </submittedName>
</protein>
<keyword evidence="3" id="KW-1185">Reference proteome</keyword>
<gene>
    <name evidence="2" type="ORF">ACFPEL_06945</name>
</gene>
<sequence length="297" mass="33863">MSRLLTWVLRLLPLLGVAIALVGWQEWYPAGWLDTKGFTINLASSFTAACFGVPLAFFVLQRLVRGQDAIREKRRLLRRLNYVLDELANERTFLLSPYLTDEQAWWAHVYAWRSMNGAGQVAQAIFENATVSKATIADCANCIDSLVEALIHTLASPAYLRSHSWVTLAAAWRLLVEELVPEAALEGFQPIDPKLIFALTAWFDSGREGFSELDHLRPGGAIRYVEAWILEFQESEQYLNAADDEQFSLEHRDADRVRFEEACRALRSIQYRVAGYERLGWAITFARSKCREWASVE</sequence>
<evidence type="ECO:0000313" key="3">
    <source>
        <dbReference type="Proteomes" id="UP001595909"/>
    </source>
</evidence>
<dbReference type="EMBL" id="JBHSIM010000013">
    <property type="protein sequence ID" value="MFC4832141.1"/>
    <property type="molecule type" value="Genomic_DNA"/>
</dbReference>
<proteinExistence type="predicted"/>
<feature type="transmembrane region" description="Helical" evidence="1">
    <location>
        <begin position="44"/>
        <end position="64"/>
    </location>
</feature>
<organism evidence="2 3">
    <name type="scientific">Actinomycetospora chibensis</name>
    <dbReference type="NCBI Taxonomy" id="663606"/>
    <lineage>
        <taxon>Bacteria</taxon>
        <taxon>Bacillati</taxon>
        <taxon>Actinomycetota</taxon>
        <taxon>Actinomycetes</taxon>
        <taxon>Pseudonocardiales</taxon>
        <taxon>Pseudonocardiaceae</taxon>
        <taxon>Actinomycetospora</taxon>
    </lineage>
</organism>
<comment type="caution">
    <text evidence="2">The sequence shown here is derived from an EMBL/GenBank/DDBJ whole genome shotgun (WGS) entry which is preliminary data.</text>
</comment>
<evidence type="ECO:0000313" key="2">
    <source>
        <dbReference type="EMBL" id="MFC4832141.1"/>
    </source>
</evidence>
<keyword evidence="1" id="KW-1133">Transmembrane helix</keyword>
<accession>A0ABV9RD84</accession>